<name>A0A6J4H5V2_9CHLR</name>
<protein>
    <submittedName>
        <fullName evidence="2">Uncharacterized protein</fullName>
    </submittedName>
</protein>
<evidence type="ECO:0000313" key="2">
    <source>
        <dbReference type="EMBL" id="CAA9214005.1"/>
    </source>
</evidence>
<dbReference type="AlphaFoldDB" id="A0A6J4H5V2"/>
<feature type="region of interest" description="Disordered" evidence="1">
    <location>
        <begin position="37"/>
        <end position="56"/>
    </location>
</feature>
<accession>A0A6J4H5V2</accession>
<organism evidence="2">
    <name type="scientific">uncultured Chloroflexia bacterium</name>
    <dbReference type="NCBI Taxonomy" id="1672391"/>
    <lineage>
        <taxon>Bacteria</taxon>
        <taxon>Bacillati</taxon>
        <taxon>Chloroflexota</taxon>
        <taxon>Chloroflexia</taxon>
        <taxon>environmental samples</taxon>
    </lineage>
</organism>
<sequence length="56" mass="6045">MCVQGRLALITCDTLDMKSTTANGATCQQGIHNTGTPLKLTNDHRPPETTNVNFTL</sequence>
<proteinExistence type="predicted"/>
<reference evidence="2" key="1">
    <citation type="submission" date="2020-02" db="EMBL/GenBank/DDBJ databases">
        <authorList>
            <person name="Meier V. D."/>
        </authorList>
    </citation>
    <scope>NUCLEOTIDE SEQUENCE</scope>
    <source>
        <strain evidence="2">AVDCRST_MAG93</strain>
    </source>
</reference>
<evidence type="ECO:0000256" key="1">
    <source>
        <dbReference type="SAM" id="MobiDB-lite"/>
    </source>
</evidence>
<dbReference type="EMBL" id="CADCTR010000049">
    <property type="protein sequence ID" value="CAA9214005.1"/>
    <property type="molecule type" value="Genomic_DNA"/>
</dbReference>
<gene>
    <name evidence="2" type="ORF">AVDCRST_MAG93-149</name>
</gene>